<organism evidence="1 2">
    <name type="scientific">Hymenochirus boettgeri</name>
    <name type="common">Congo dwarf clawed frog</name>
    <dbReference type="NCBI Taxonomy" id="247094"/>
    <lineage>
        <taxon>Eukaryota</taxon>
        <taxon>Metazoa</taxon>
        <taxon>Chordata</taxon>
        <taxon>Craniata</taxon>
        <taxon>Vertebrata</taxon>
        <taxon>Euteleostomi</taxon>
        <taxon>Amphibia</taxon>
        <taxon>Batrachia</taxon>
        <taxon>Anura</taxon>
        <taxon>Pipoidea</taxon>
        <taxon>Pipidae</taxon>
        <taxon>Pipinae</taxon>
        <taxon>Hymenochirus</taxon>
    </lineage>
</organism>
<dbReference type="Proteomes" id="UP000812440">
    <property type="component" value="Chromosome 6"/>
</dbReference>
<evidence type="ECO:0000313" key="1">
    <source>
        <dbReference type="EMBL" id="KAG8443152.1"/>
    </source>
</evidence>
<reference evidence="1" key="1">
    <citation type="thesis" date="2020" institute="ProQuest LLC" country="789 East Eisenhower Parkway, Ann Arbor, MI, USA">
        <title>Comparative Genomics and Chromosome Evolution.</title>
        <authorList>
            <person name="Mudd A.B."/>
        </authorList>
    </citation>
    <scope>NUCLEOTIDE SEQUENCE</scope>
    <source>
        <strain evidence="1">Female2</strain>
        <tissue evidence="1">Blood</tissue>
    </source>
</reference>
<dbReference type="EMBL" id="JAACNH010000005">
    <property type="protein sequence ID" value="KAG8443152.1"/>
    <property type="molecule type" value="Genomic_DNA"/>
</dbReference>
<comment type="caution">
    <text evidence="1">The sequence shown here is derived from an EMBL/GenBank/DDBJ whole genome shotgun (WGS) entry which is preliminary data.</text>
</comment>
<gene>
    <name evidence="1" type="ORF">GDO86_011818</name>
</gene>
<keyword evidence="2" id="KW-1185">Reference proteome</keyword>
<proteinExistence type="predicted"/>
<name>A0A8T2JFR8_9PIPI</name>
<evidence type="ECO:0000313" key="2">
    <source>
        <dbReference type="Proteomes" id="UP000812440"/>
    </source>
</evidence>
<protein>
    <submittedName>
        <fullName evidence="1">Uncharacterized protein</fullName>
    </submittedName>
</protein>
<dbReference type="AlphaFoldDB" id="A0A8T2JFR8"/>
<sequence length="86" mass="10035">MSSGLSKKRRSSQAENFTTLCRKSAHEEIAKGIYCILWMREVHLANPPPLKLQLWVSFKIHTTSLPPLWVFGTEPNTYHTRFTYQK</sequence>
<accession>A0A8T2JFR8</accession>